<dbReference type="Pfam" id="PF03321">
    <property type="entry name" value="GH3"/>
    <property type="match status" value="1"/>
</dbReference>
<gene>
    <name evidence="3" type="ORF">C6P61_00605</name>
    <name evidence="2" type="ORF">F5985_11580</name>
</gene>
<accession>A0A2S9KJ98</accession>
<dbReference type="Proteomes" id="UP000238326">
    <property type="component" value="Unassembled WGS sequence"/>
</dbReference>
<dbReference type="Gene3D" id="3.40.50.12780">
    <property type="entry name" value="N-terminal domain of ligase-like"/>
    <property type="match status" value="1"/>
</dbReference>
<dbReference type="SUPFAM" id="SSF56801">
    <property type="entry name" value="Acetyl-CoA synthetase-like"/>
    <property type="match status" value="1"/>
</dbReference>
<dbReference type="OrthoDB" id="9770329at2"/>
<dbReference type="Pfam" id="PF23571">
    <property type="entry name" value="GH3_M"/>
    <property type="match status" value="1"/>
</dbReference>
<dbReference type="Proteomes" id="UP000481947">
    <property type="component" value="Unassembled WGS sequence"/>
</dbReference>
<feature type="domain" description="GH3 middle" evidence="1">
    <location>
        <begin position="276"/>
        <end position="335"/>
    </location>
</feature>
<dbReference type="EMBL" id="PVLR01000002">
    <property type="protein sequence ID" value="PRD70497.1"/>
    <property type="molecule type" value="Genomic_DNA"/>
</dbReference>
<comment type="caution">
    <text evidence="3">The sequence shown here is derived from an EMBL/GenBank/DDBJ whole genome shotgun (WGS) entry which is preliminary data.</text>
</comment>
<dbReference type="GO" id="GO:0005737">
    <property type="term" value="C:cytoplasm"/>
    <property type="evidence" value="ECO:0007669"/>
    <property type="project" value="TreeGrafter"/>
</dbReference>
<name>A0A2S9KJ98_9BURK</name>
<proteinExistence type="predicted"/>
<keyword evidence="4" id="KW-1185">Reference proteome</keyword>
<dbReference type="AlphaFoldDB" id="A0A2S9KJ98"/>
<dbReference type="InterPro" id="IPR055377">
    <property type="entry name" value="GH3_M"/>
</dbReference>
<evidence type="ECO:0000313" key="4">
    <source>
        <dbReference type="Proteomes" id="UP000238326"/>
    </source>
</evidence>
<reference evidence="3 4" key="1">
    <citation type="submission" date="2018-03" db="EMBL/GenBank/DDBJ databases">
        <title>Comparative genomics illustrates the genes involved in a hyperalkaliphilic mechanisms of Serpentinomonas isolated from highly-alkaline calcium-rich serpentinized springs.</title>
        <authorList>
            <person name="Suzuki S."/>
            <person name="Ishii S."/>
            <person name="Walworth N."/>
            <person name="Bird L."/>
            <person name="Kuenen J.G."/>
            <person name="Nealson K.H."/>
        </authorList>
    </citation>
    <scope>NUCLEOTIDE SEQUENCE [LARGE SCALE GENOMIC DNA]</scope>
    <source>
        <strain evidence="3 4">83</strain>
    </source>
</reference>
<dbReference type="InterPro" id="IPR004993">
    <property type="entry name" value="GH3"/>
</dbReference>
<evidence type="ECO:0000313" key="5">
    <source>
        <dbReference type="Proteomes" id="UP000481947"/>
    </source>
</evidence>
<reference evidence="2 5" key="2">
    <citation type="submission" date="2019-09" db="EMBL/GenBank/DDBJ databases">
        <title>Identification of Malikia spinosa a prominent benzene-, toluene-, and ethylbenzene-degrading bacterium: enrichment, isolation and whole genome sequencing.</title>
        <authorList>
            <person name="Tancsics A."/>
            <person name="Revesz F."/>
            <person name="Kriszt B."/>
        </authorList>
    </citation>
    <scope>NUCLEOTIDE SEQUENCE [LARGE SCALE GENOMIC DNA]</scope>
    <source>
        <strain evidence="2 5">AB6</strain>
    </source>
</reference>
<evidence type="ECO:0000259" key="1">
    <source>
        <dbReference type="Pfam" id="PF23571"/>
    </source>
</evidence>
<dbReference type="InterPro" id="IPR042099">
    <property type="entry name" value="ANL_N_sf"/>
</dbReference>
<evidence type="ECO:0000313" key="2">
    <source>
        <dbReference type="EMBL" id="MYZ52761.1"/>
    </source>
</evidence>
<evidence type="ECO:0000313" key="3">
    <source>
        <dbReference type="EMBL" id="PRD70497.1"/>
    </source>
</evidence>
<dbReference type="EMBL" id="VYSB01000012">
    <property type="protein sequence ID" value="MYZ52761.1"/>
    <property type="molecule type" value="Genomic_DNA"/>
</dbReference>
<dbReference type="RefSeq" id="WP_105727986.1">
    <property type="nucleotide sequence ID" value="NZ_PVLR01000002.1"/>
</dbReference>
<dbReference type="PANTHER" id="PTHR31901">
    <property type="entry name" value="GH3 DOMAIN-CONTAINING PROTEIN"/>
    <property type="match status" value="1"/>
</dbReference>
<organism evidence="3 4">
    <name type="scientific">Malikia spinosa</name>
    <dbReference type="NCBI Taxonomy" id="86180"/>
    <lineage>
        <taxon>Bacteria</taxon>
        <taxon>Pseudomonadati</taxon>
        <taxon>Pseudomonadota</taxon>
        <taxon>Betaproteobacteria</taxon>
        <taxon>Burkholderiales</taxon>
        <taxon>Comamonadaceae</taxon>
        <taxon>Malikia</taxon>
    </lineage>
</organism>
<dbReference type="PANTHER" id="PTHR31901:SF9">
    <property type="entry name" value="GH3 DOMAIN-CONTAINING PROTEIN"/>
    <property type="match status" value="1"/>
</dbReference>
<sequence>MRQNPWTLLKAPAVTPPANGAWLTKTLARNANCAYLCRHGSPRTLAAFRSQVPLCRYEDIEPEIHRLAHEEDVLFIGRPVAFERTGGSSRGPKLIPYTHEGLLDFQRNILPWLASTVARHQITGQAYFSISPATRAPECIGDIPVGLPDGAYLGEAAGRVLAQCSAVPLAAGTITDVEAWLRFTTQHLGAAHDLELISVWSPTFLLRLLERIPDAPARWPRLKLISCWADGPSRRYAEEIRRLFPQAQLQPKGLLSTEGCVTAPDKTDRPALVPHGFYEFAQGEALFLADELFPGASYELILTTASGLYRYRTGDQVRCEGHNAQGRPVLAFVGRDGLTSDLVGEKLNEPLVQHSLEVLPGFALLLPDHQHSGYVLVCDQAPSDAQLRLVEERLVANPQYAYARALGQLAPLRVLRRPHAAEVHERALLARGTRLGDLKPVSLRTEPFWLPLFEESPP</sequence>
<protein>
    <submittedName>
        <fullName evidence="3">Auxin-responsive GH3-related protein</fullName>
    </submittedName>
    <submittedName>
        <fullName evidence="2">GH3 auxin-responsive promoter family protein</fullName>
    </submittedName>
</protein>
<dbReference type="GO" id="GO:0016881">
    <property type="term" value="F:acid-amino acid ligase activity"/>
    <property type="evidence" value="ECO:0007669"/>
    <property type="project" value="TreeGrafter"/>
</dbReference>